<evidence type="ECO:0000313" key="3">
    <source>
        <dbReference type="Proteomes" id="UP000324222"/>
    </source>
</evidence>
<dbReference type="Proteomes" id="UP000324222">
    <property type="component" value="Unassembled WGS sequence"/>
</dbReference>
<comment type="caution">
    <text evidence="2">The sequence shown here is derived from an EMBL/GenBank/DDBJ whole genome shotgun (WGS) entry which is preliminary data.</text>
</comment>
<gene>
    <name evidence="2" type="ORF">E2C01_032492</name>
</gene>
<name>A0A5B7F1I9_PORTR</name>
<protein>
    <submittedName>
        <fullName evidence="2">Uncharacterized protein</fullName>
    </submittedName>
</protein>
<reference evidence="2 3" key="1">
    <citation type="submission" date="2019-05" db="EMBL/GenBank/DDBJ databases">
        <title>Another draft genome of Portunus trituberculatus and its Hox gene families provides insights of decapod evolution.</title>
        <authorList>
            <person name="Jeong J.-H."/>
            <person name="Song I."/>
            <person name="Kim S."/>
            <person name="Choi T."/>
            <person name="Kim D."/>
            <person name="Ryu S."/>
            <person name="Kim W."/>
        </authorList>
    </citation>
    <scope>NUCLEOTIDE SEQUENCE [LARGE SCALE GENOMIC DNA]</scope>
    <source>
        <tissue evidence="2">Muscle</tissue>
    </source>
</reference>
<evidence type="ECO:0000256" key="1">
    <source>
        <dbReference type="SAM" id="MobiDB-lite"/>
    </source>
</evidence>
<accession>A0A5B7F1I9</accession>
<feature type="region of interest" description="Disordered" evidence="1">
    <location>
        <begin position="1"/>
        <end position="44"/>
    </location>
</feature>
<dbReference type="EMBL" id="VSRR010004225">
    <property type="protein sequence ID" value="MPC38973.1"/>
    <property type="molecule type" value="Genomic_DNA"/>
</dbReference>
<proteinExistence type="predicted"/>
<feature type="compositionally biased region" description="Acidic residues" evidence="1">
    <location>
        <begin position="13"/>
        <end position="23"/>
    </location>
</feature>
<dbReference type="AlphaFoldDB" id="A0A5B7F1I9"/>
<keyword evidence="3" id="KW-1185">Reference proteome</keyword>
<organism evidence="2 3">
    <name type="scientific">Portunus trituberculatus</name>
    <name type="common">Swimming crab</name>
    <name type="synonym">Neptunus trituberculatus</name>
    <dbReference type="NCBI Taxonomy" id="210409"/>
    <lineage>
        <taxon>Eukaryota</taxon>
        <taxon>Metazoa</taxon>
        <taxon>Ecdysozoa</taxon>
        <taxon>Arthropoda</taxon>
        <taxon>Crustacea</taxon>
        <taxon>Multicrustacea</taxon>
        <taxon>Malacostraca</taxon>
        <taxon>Eumalacostraca</taxon>
        <taxon>Eucarida</taxon>
        <taxon>Decapoda</taxon>
        <taxon>Pleocyemata</taxon>
        <taxon>Brachyura</taxon>
        <taxon>Eubrachyura</taxon>
        <taxon>Portunoidea</taxon>
        <taxon>Portunidae</taxon>
        <taxon>Portuninae</taxon>
        <taxon>Portunus</taxon>
    </lineage>
</organism>
<sequence length="61" mass="6902">MEYNGPATHSLLEDDLALSDDGEWPSMPHMDQQGPTAARREDKVALPERRSFRYCQPTIIG</sequence>
<evidence type="ECO:0000313" key="2">
    <source>
        <dbReference type="EMBL" id="MPC38973.1"/>
    </source>
</evidence>